<dbReference type="InterPro" id="IPR017147">
    <property type="entry name" value="Tricalbin"/>
</dbReference>
<dbReference type="GO" id="GO:0005789">
    <property type="term" value="C:endoplasmic reticulum membrane"/>
    <property type="evidence" value="ECO:0007669"/>
    <property type="project" value="UniProtKB-SubCell"/>
</dbReference>
<feature type="region of interest" description="Disordered" evidence="11">
    <location>
        <begin position="1"/>
        <end position="23"/>
    </location>
</feature>
<evidence type="ECO:0000256" key="4">
    <source>
        <dbReference type="ARBA" id="ARBA00022692"/>
    </source>
</evidence>
<dbReference type="InterPro" id="IPR037761">
    <property type="entry name" value="C2A_Tricalbin"/>
</dbReference>
<reference evidence="15 16" key="1">
    <citation type="journal article" date="2020" name="ISME J.">
        <title>Uncovering the hidden diversity of litter-decomposition mechanisms in mushroom-forming fungi.</title>
        <authorList>
            <person name="Floudas D."/>
            <person name="Bentzer J."/>
            <person name="Ahren D."/>
            <person name="Johansson T."/>
            <person name="Persson P."/>
            <person name="Tunlid A."/>
        </authorList>
    </citation>
    <scope>NUCLEOTIDE SEQUENCE [LARGE SCALE GENOMIC DNA]</scope>
    <source>
        <strain evidence="15 16">CBS 291.85</strain>
    </source>
</reference>
<evidence type="ECO:0000256" key="11">
    <source>
        <dbReference type="SAM" id="MobiDB-lite"/>
    </source>
</evidence>
<feature type="transmembrane region" description="Helical" evidence="12">
    <location>
        <begin position="183"/>
        <end position="200"/>
    </location>
</feature>
<dbReference type="PANTHER" id="PTHR46980">
    <property type="entry name" value="TRICALBIN-1-RELATED"/>
    <property type="match status" value="1"/>
</dbReference>
<evidence type="ECO:0000313" key="16">
    <source>
        <dbReference type="Proteomes" id="UP000559256"/>
    </source>
</evidence>
<dbReference type="Proteomes" id="UP000559256">
    <property type="component" value="Unassembled WGS sequence"/>
</dbReference>
<keyword evidence="2" id="KW-0813">Transport</keyword>
<dbReference type="CDD" id="cd04040">
    <property type="entry name" value="C2D_Tricalbin-like"/>
    <property type="match status" value="1"/>
</dbReference>
<proteinExistence type="predicted"/>
<comment type="subcellular location">
    <subcellularLocation>
        <location evidence="1">Endoplasmic reticulum membrane</location>
    </subcellularLocation>
</comment>
<dbReference type="CDD" id="cd04045">
    <property type="entry name" value="C2C_Tricalbin-like"/>
    <property type="match status" value="1"/>
</dbReference>
<dbReference type="Pfam" id="PF00168">
    <property type="entry name" value="C2"/>
    <property type="match status" value="5"/>
</dbReference>
<dbReference type="InterPro" id="IPR056910">
    <property type="entry name" value="TCB1-3_C2"/>
</dbReference>
<evidence type="ECO:0008006" key="17">
    <source>
        <dbReference type="Google" id="ProtNLM"/>
    </source>
</evidence>
<dbReference type="InterPro" id="IPR037762">
    <property type="entry name" value="C2C_Tricalbin"/>
</dbReference>
<feature type="domain" description="C2" evidence="13">
    <location>
        <begin position="701"/>
        <end position="822"/>
    </location>
</feature>
<keyword evidence="6" id="KW-0256">Endoplasmic reticulum</keyword>
<keyword evidence="3" id="KW-0597">Phosphoprotein</keyword>
<feature type="domain" description="C2" evidence="13">
    <location>
        <begin position="420"/>
        <end position="543"/>
    </location>
</feature>
<dbReference type="EMBL" id="JAACJM010000001">
    <property type="protein sequence ID" value="KAF5375164.1"/>
    <property type="molecule type" value="Genomic_DNA"/>
</dbReference>
<gene>
    <name evidence="15" type="ORF">D9758_000478</name>
</gene>
<keyword evidence="16" id="KW-1185">Reference proteome</keyword>
<feature type="region of interest" description="Disordered" evidence="11">
    <location>
        <begin position="1425"/>
        <end position="1468"/>
    </location>
</feature>
<dbReference type="Gene3D" id="2.60.40.150">
    <property type="entry name" value="C2 domain"/>
    <property type="match status" value="5"/>
</dbReference>
<evidence type="ECO:0000256" key="8">
    <source>
        <dbReference type="ARBA" id="ARBA00023055"/>
    </source>
</evidence>
<dbReference type="CDD" id="cd04052">
    <property type="entry name" value="C2B_Tricalbin-like"/>
    <property type="match status" value="1"/>
</dbReference>
<dbReference type="SUPFAM" id="SSF49562">
    <property type="entry name" value="C2 domain (Calcium/lipid-binding domain, CaLB)"/>
    <property type="match status" value="5"/>
</dbReference>
<organism evidence="15 16">
    <name type="scientific">Tetrapyrgos nigripes</name>
    <dbReference type="NCBI Taxonomy" id="182062"/>
    <lineage>
        <taxon>Eukaryota</taxon>
        <taxon>Fungi</taxon>
        <taxon>Dikarya</taxon>
        <taxon>Basidiomycota</taxon>
        <taxon>Agaricomycotina</taxon>
        <taxon>Agaricomycetes</taxon>
        <taxon>Agaricomycetidae</taxon>
        <taxon>Agaricales</taxon>
        <taxon>Marasmiineae</taxon>
        <taxon>Marasmiaceae</taxon>
        <taxon>Tetrapyrgos</taxon>
    </lineage>
</organism>
<evidence type="ECO:0000256" key="2">
    <source>
        <dbReference type="ARBA" id="ARBA00022448"/>
    </source>
</evidence>
<dbReference type="InterPro" id="IPR037756">
    <property type="entry name" value="C2D_Tricalbin"/>
</dbReference>
<feature type="compositionally biased region" description="Low complexity" evidence="11">
    <location>
        <begin position="920"/>
        <end position="935"/>
    </location>
</feature>
<dbReference type="InterPro" id="IPR031468">
    <property type="entry name" value="SMP_LBD"/>
</dbReference>
<dbReference type="GO" id="GO:0071944">
    <property type="term" value="C:cell periphery"/>
    <property type="evidence" value="ECO:0007669"/>
    <property type="project" value="UniProtKB-ARBA"/>
</dbReference>
<evidence type="ECO:0000256" key="6">
    <source>
        <dbReference type="ARBA" id="ARBA00022824"/>
    </source>
</evidence>
<dbReference type="CDD" id="cd04044">
    <property type="entry name" value="C2A_Tricalbin-like"/>
    <property type="match status" value="1"/>
</dbReference>
<feature type="domain" description="SMP-LTD" evidence="14">
    <location>
        <begin position="225"/>
        <end position="429"/>
    </location>
</feature>
<dbReference type="PROSITE" id="PS51847">
    <property type="entry name" value="SMP"/>
    <property type="match status" value="1"/>
</dbReference>
<dbReference type="InterPro" id="IPR037765">
    <property type="entry name" value="C2B_Tricalbin"/>
</dbReference>
<dbReference type="Pfam" id="PF25669">
    <property type="entry name" value="SMP_MUG190-like"/>
    <property type="match status" value="1"/>
</dbReference>
<feature type="domain" description="C2" evidence="13">
    <location>
        <begin position="563"/>
        <end position="684"/>
    </location>
</feature>
<dbReference type="PROSITE" id="PS50004">
    <property type="entry name" value="C2"/>
    <property type="match status" value="5"/>
</dbReference>
<evidence type="ECO:0000256" key="5">
    <source>
        <dbReference type="ARBA" id="ARBA00022737"/>
    </source>
</evidence>
<keyword evidence="4 12" id="KW-0812">Transmembrane</keyword>
<accession>A0A8H5H1X5</accession>
<feature type="region of interest" description="Disordered" evidence="11">
    <location>
        <begin position="53"/>
        <end position="120"/>
    </location>
</feature>
<protein>
    <recommendedName>
        <fullName evidence="17">Tricalbin</fullName>
    </recommendedName>
</protein>
<feature type="compositionally biased region" description="Polar residues" evidence="11">
    <location>
        <begin position="1"/>
        <end position="22"/>
    </location>
</feature>
<dbReference type="OrthoDB" id="1029639at2759"/>
<dbReference type="GO" id="GO:0008289">
    <property type="term" value="F:lipid binding"/>
    <property type="evidence" value="ECO:0007669"/>
    <property type="project" value="UniProtKB-KW"/>
</dbReference>
<keyword evidence="8" id="KW-0445">Lipid transport</keyword>
<comment type="caution">
    <text evidence="15">The sequence shown here is derived from an EMBL/GenBank/DDBJ whole genome shotgun (WGS) entry which is preliminary data.</text>
</comment>
<keyword evidence="10 12" id="KW-0472">Membrane</keyword>
<feature type="region of interest" description="Disordered" evidence="11">
    <location>
        <begin position="882"/>
        <end position="947"/>
    </location>
</feature>
<keyword evidence="5" id="KW-0677">Repeat</keyword>
<evidence type="ECO:0000256" key="12">
    <source>
        <dbReference type="SAM" id="Phobius"/>
    </source>
</evidence>
<dbReference type="InterPro" id="IPR052455">
    <property type="entry name" value="Tricalbin_domain"/>
</dbReference>
<name>A0A8H5H1X5_9AGAR</name>
<keyword evidence="7 12" id="KW-1133">Transmembrane helix</keyword>
<evidence type="ECO:0000313" key="15">
    <source>
        <dbReference type="EMBL" id="KAF5375164.1"/>
    </source>
</evidence>
<keyword evidence="9" id="KW-0446">Lipid-binding</keyword>
<dbReference type="PANTHER" id="PTHR46980:SF2">
    <property type="entry name" value="TRICALBIN-1-RELATED"/>
    <property type="match status" value="1"/>
</dbReference>
<evidence type="ECO:0000256" key="3">
    <source>
        <dbReference type="ARBA" id="ARBA00022553"/>
    </source>
</evidence>
<evidence type="ECO:0000256" key="9">
    <source>
        <dbReference type="ARBA" id="ARBA00023121"/>
    </source>
</evidence>
<dbReference type="GO" id="GO:0061817">
    <property type="term" value="P:endoplasmic reticulum-plasma membrane tethering"/>
    <property type="evidence" value="ECO:0007669"/>
    <property type="project" value="InterPro"/>
</dbReference>
<dbReference type="CDD" id="cd21678">
    <property type="entry name" value="SMP_TCB"/>
    <property type="match status" value="1"/>
</dbReference>
<dbReference type="SMART" id="SM00239">
    <property type="entry name" value="C2"/>
    <property type="match status" value="5"/>
</dbReference>
<feature type="domain" description="C2" evidence="13">
    <location>
        <begin position="1293"/>
        <end position="1406"/>
    </location>
</feature>
<evidence type="ECO:0000256" key="1">
    <source>
        <dbReference type="ARBA" id="ARBA00004586"/>
    </source>
</evidence>
<evidence type="ECO:0000256" key="10">
    <source>
        <dbReference type="ARBA" id="ARBA00023136"/>
    </source>
</evidence>
<evidence type="ECO:0000256" key="7">
    <source>
        <dbReference type="ARBA" id="ARBA00022989"/>
    </source>
</evidence>
<dbReference type="InterPro" id="IPR000008">
    <property type="entry name" value="C2_dom"/>
</dbReference>
<dbReference type="InterPro" id="IPR035892">
    <property type="entry name" value="C2_domain_sf"/>
</dbReference>
<dbReference type="CDD" id="cd00030">
    <property type="entry name" value="C2"/>
    <property type="match status" value="1"/>
</dbReference>
<evidence type="ECO:0000259" key="13">
    <source>
        <dbReference type="PROSITE" id="PS50004"/>
    </source>
</evidence>
<feature type="transmembrane region" description="Helical" evidence="12">
    <location>
        <begin position="160"/>
        <end position="177"/>
    </location>
</feature>
<dbReference type="Pfam" id="PF24920">
    <property type="entry name" value="C2_TCB1"/>
    <property type="match status" value="1"/>
</dbReference>
<sequence>MAVASGASNGQPHLNNVVQDATNGRVADPLIQDVDTQERAAAEVKGRQQLEQLKSVAKRSEPVAEQEVQIDRGHSSVIPTISVQDVDSDKPGPQSEESSPVVEDDTPTPPGDVSSSPAPAIPDWYKIGWRQVSGIDAPEGEEKDRNILDQFLSEQYYGSWYHNAGIIIFAVFASHFLTRFGFGWGWLFIVLAVCSTYYTTSMERTRRRSRDDIQRELVKTRLASEHESAEWINNFLDRFWLIYEPVLSATISSSVNQILSTSTPAFLDSLSLSTFTLGNKAPRIDKVRTFPKTEEDIVMMDWGFSFTPNDLDLTPKQAAAKVNPKIVLSIRVGKGLATAAIPVLVEDINFSGLMRIRMKLMTNFPHVQIVDLCFLEKPVIDYVLKPIGGETFGFDIANIPGLSSFIRDMTHATLEPMMYDPHVFTLNLEQLLSGTPLDTAVGVLQITIISARGIKGQKIGGGTPDPYVAITINNRAELAHTKYKHNTYNPTWMETKFVLINSLTESLVLNLFDYNDHRKDTLLGSSTFELEKLTKDATWEGVMTPVLKDGKERGELRYDVSFYPVLKPEGQEEIPDTTVGIVRLTVHQAKELDTRKSLSGDLNPLAKVYLGDSKAPIHTTRNAKHTSSPVWESAHEFLCIDKNSSVITVKVIDDRDFLKDPVVGRMSIRLKDLLDFKAEGKDWFPLSDCQSGRIRLSAEWKPLDMAGSLQGIDQYMPPIGVVRLLLDRAADVKNVEASLGGKSDPYVRVQVNNVTKGRTEVVNNNLNPVWDQIVYIPVHSLRETLMLECMDYQHLTKDRSLGYVELKVSDLVVENDDPLHPFLSTGVKNMSESIRLDKGKSYKGTLYFRAEFVPAMKLKGLTFTEGTSSAVVIEEAAADSDSGSVVSKTSDGSVEDDGPIQSGVTISGPEKKGHTKNAKSTDTIKTTDTSATHATNQTQDSKKNEEPGFTLSKEELLSHQSGIIIFNVISGNLVKKARLEVLLDDGYWPCFSTQRASSTKAQWAYVGEAFIKELDFGQIWLRLNEADEGEKDDVIAQWKGDAKAFLELTMDGPQIYTLTDVDERNYASTIRIEARFVPVPVELEPRESINNQGTLHVQLLDARDLPAADRGGKSDPYAVFSLNDNKVFKSDTIKKTINPDWNESFDCSVPSRVHANFTVEVFDWNQIEQSKSLGSAQIDLSELEPFMVAERTLPLSTPKNGEKGRIRVQLTFRPEIIVKTRAKTSTFSSAGRAMTQLGGLPVSAGKGVFHGVTGVFKNIGGKDGDVVVPAIPEIPAGQASHPISAKSDGVGVAPFPSSPTIEGLPGVSSEPGTLRVSVLDAKDLAPTDVKPYAVLRLGDKECKTKHVKTNNPEWGESFTFTAGPLTPKMFVWIHDHKTLGKDKLLGDGEIDIWRHIVPGQVSATEVSVELRNGVGKLRLQLDFDPTLSPSERRPSTSSGDDSMLRRKSIASPSRFSLRGRRPGATDDD</sequence>
<feature type="domain" description="C2" evidence="13">
    <location>
        <begin position="1075"/>
        <end position="1193"/>
    </location>
</feature>
<evidence type="ECO:0000259" key="14">
    <source>
        <dbReference type="PROSITE" id="PS51847"/>
    </source>
</evidence>
<dbReference type="GO" id="GO:0006869">
    <property type="term" value="P:lipid transport"/>
    <property type="evidence" value="ECO:0007669"/>
    <property type="project" value="UniProtKB-KW"/>
</dbReference>
<dbReference type="PIRSF" id="PIRSF037232">
    <property type="entry name" value="Tricalbin"/>
    <property type="match status" value="1"/>
</dbReference>